<dbReference type="InterPro" id="IPR015943">
    <property type="entry name" value="WD40/YVTN_repeat-like_dom_sf"/>
</dbReference>
<dbReference type="EMBL" id="UOEU01000516">
    <property type="protein sequence ID" value="VAW34162.1"/>
    <property type="molecule type" value="Genomic_DNA"/>
</dbReference>
<dbReference type="InterPro" id="IPR000418">
    <property type="entry name" value="Ets_dom"/>
</dbReference>
<proteinExistence type="predicted"/>
<dbReference type="PROSITE" id="PS50061">
    <property type="entry name" value="ETS_DOMAIN_3"/>
    <property type="match status" value="1"/>
</dbReference>
<dbReference type="InterPro" id="IPR019775">
    <property type="entry name" value="WD40_repeat_CS"/>
</dbReference>
<organism evidence="5">
    <name type="scientific">hydrothermal vent metagenome</name>
    <dbReference type="NCBI Taxonomy" id="652676"/>
    <lineage>
        <taxon>unclassified sequences</taxon>
        <taxon>metagenomes</taxon>
        <taxon>ecological metagenomes</taxon>
    </lineage>
</organism>
<evidence type="ECO:0000259" key="4">
    <source>
        <dbReference type="PROSITE" id="PS50061"/>
    </source>
</evidence>
<keyword evidence="3" id="KW-0812">Transmembrane</keyword>
<dbReference type="PROSITE" id="PS50294">
    <property type="entry name" value="WD_REPEATS_REGION"/>
    <property type="match status" value="11"/>
</dbReference>
<dbReference type="SUPFAM" id="SSF52540">
    <property type="entry name" value="P-loop containing nucleoside triphosphate hydrolases"/>
    <property type="match status" value="1"/>
</dbReference>
<evidence type="ECO:0000313" key="5">
    <source>
        <dbReference type="EMBL" id="VAW34162.1"/>
    </source>
</evidence>
<dbReference type="Gene3D" id="2.130.10.10">
    <property type="entry name" value="YVTN repeat-like/Quinoprotein amine dehydrogenase"/>
    <property type="match status" value="5"/>
</dbReference>
<dbReference type="SUPFAM" id="SSF50978">
    <property type="entry name" value="WD40 repeat-like"/>
    <property type="match status" value="2"/>
</dbReference>
<evidence type="ECO:0000256" key="1">
    <source>
        <dbReference type="ARBA" id="ARBA00022574"/>
    </source>
</evidence>
<dbReference type="InterPro" id="IPR036322">
    <property type="entry name" value="WD40_repeat_dom_sf"/>
</dbReference>
<feature type="transmembrane region" description="Helical" evidence="3">
    <location>
        <begin position="526"/>
        <end position="546"/>
    </location>
</feature>
<keyword evidence="2" id="KW-0677">Repeat</keyword>
<accession>A0A3B0V5W5</accession>
<dbReference type="PANTHER" id="PTHR44129">
    <property type="entry name" value="WD REPEAT-CONTAINING PROTEIN POP1"/>
    <property type="match status" value="1"/>
</dbReference>
<keyword evidence="3" id="KW-1133">Transmembrane helix</keyword>
<dbReference type="InterPro" id="IPR050349">
    <property type="entry name" value="WD_LIS1/nudF_dynein_reg"/>
</dbReference>
<protein>
    <submittedName>
        <fullName evidence="5">High-affinity carbon uptake protein Hat/HatR</fullName>
    </submittedName>
</protein>
<dbReference type="InterPro" id="IPR020472">
    <property type="entry name" value="WD40_PAC1"/>
</dbReference>
<keyword evidence="3" id="KW-0472">Membrane</keyword>
<sequence>MTKKSEYNQQGQTVKGHQINAGGNVKVEHLGDKITYQGLTVTQVAALMLELAHKDQPEVWNGRYPYLGLTAFQESDAQFFFGRESLVDDLLERVQTSRFITIAGPSGSGKSSVARAGLLHALREGRLEKSDSWLLATMQPKGNPIGQLAQAMERVTKSTQVGNAIRTEGASNPALLQRQIEMHLSDDPRQRCVLLVDQFEELFTQTKDDAERVAFIDLLTTAAQADGGRIIILLSLRSDFISHCTRYPNLRSLMSQQFQLVGAMDPPDLAKAITLPALEVGAKIDPELVSRIMADMKGEPGALPLMSFALRDLFEAEKSAKGEPMDLLLPEYVERGGIESALERHANKVFDNFTDEQKGLARGVFSKLIEVGQGRADTRRTASFSELIPAGTGQEAVEAVVSALANGRLITTSGKKVGKDEEDASTVTIAHEKLIDAWPWLRQLVDENRNMIILQNQISTDAQTWTKEKDAGFLYRGGRLIQVEGQLKASTPDLNELSQTFIQASLDERQKEIDEKEAQRRRTIKILAGAFGVSLIFAVVAILFFLRSNDNAQIANENLVTATAALIAAETANADAVLQRNEALIAGTAEAQALATSIAESTRAFYSEGTAQAEAATAEYNANVAATREQEAIVAGNQALAQSLTANSRALLSDRNITNQELAQARLLAMEGDQLNQEVGRPQDQTLSQGLLYALATEKPDTYQPLTTLIEHTDTVWSVAWNGDGGRLASASDDDTVIIWDTESWQPVTTLTEHTDNVQSVAWNGDGSLLASASSDNTIIIWDTKSWQPVTTLTEHTNRVVGVAWNNDGSRLASASADDIVIIWDAESWQPVVRLTEHTDTVVSVAWNGDGSHLASASVDGTVIIWDTDSWQPLATLITPTEYTGIVRSVAWNKDGSRLASATNATVVIWNTDSWQSLATLEHTGIVGSVAWNGDGSRLASASWDNTVIIWDTDSWQPLTTLTEHRGLVRDVAWNMDDNRLASSDRTVIIWDTEGWQPLLTLTEHASAVSGVAWNGDGSRLASASNDDTVIIWQADENQPNKWQPVTTLTEHTDNVQGVVWNEDGSRLASASSDDTVIIWDTESWQPVTILAEHTAGVSSVAWNGDGSRLASASYDNTVIIWDTESWQPVTTLTEHTDNVWSVAWNGDGNHLASASVDGTVIIWQADENQPESWQPVATLTENPGRVWSVAWTGDGSRLASASSDGTVIIWDTESWQPMITLAEQKFNVWSVAWNGDGSRLASASSDNTVIIWDTASWQPMTTLTGRRGDVNSVAWERDGNRLASASFNSTIIIRKFPDFSALNCSLVGRNLSLVEWEQFLPGVAYRRTCVQWPSGAGAPADAPLWGE</sequence>
<dbReference type="Gene3D" id="3.40.50.300">
    <property type="entry name" value="P-loop containing nucleotide triphosphate hydrolases"/>
    <property type="match status" value="1"/>
</dbReference>
<dbReference type="Pfam" id="PF00400">
    <property type="entry name" value="WD40"/>
    <property type="match status" value="14"/>
</dbReference>
<name>A0A3B0V5W5_9ZZZZ</name>
<dbReference type="PROSITE" id="PS00678">
    <property type="entry name" value="WD_REPEATS_1"/>
    <property type="match status" value="8"/>
</dbReference>
<feature type="domain" description="ETS" evidence="4">
    <location>
        <begin position="993"/>
        <end position="1041"/>
    </location>
</feature>
<dbReference type="InterPro" id="IPR001680">
    <property type="entry name" value="WD40_rpt"/>
</dbReference>
<dbReference type="PROSITE" id="PS50082">
    <property type="entry name" value="WD_REPEATS_2"/>
    <property type="match status" value="11"/>
</dbReference>
<dbReference type="GO" id="GO:0003700">
    <property type="term" value="F:DNA-binding transcription factor activity"/>
    <property type="evidence" value="ECO:0007669"/>
    <property type="project" value="InterPro"/>
</dbReference>
<dbReference type="PRINTS" id="PR00320">
    <property type="entry name" value="GPROTEINBRPT"/>
</dbReference>
<evidence type="ECO:0000256" key="2">
    <source>
        <dbReference type="ARBA" id="ARBA00022737"/>
    </source>
</evidence>
<gene>
    <name evidence="5" type="ORF">MNBD_CHLOROFLEXI01-2180</name>
</gene>
<dbReference type="Pfam" id="PF20703">
    <property type="entry name" value="nSTAND1"/>
    <property type="match status" value="1"/>
</dbReference>
<dbReference type="InterPro" id="IPR049052">
    <property type="entry name" value="nSTAND1"/>
</dbReference>
<reference evidence="5" key="1">
    <citation type="submission" date="2018-06" db="EMBL/GenBank/DDBJ databases">
        <authorList>
            <person name="Zhirakovskaya E."/>
        </authorList>
    </citation>
    <scope>NUCLEOTIDE SEQUENCE</scope>
</reference>
<dbReference type="InterPro" id="IPR027417">
    <property type="entry name" value="P-loop_NTPase"/>
</dbReference>
<evidence type="ECO:0000256" key="3">
    <source>
        <dbReference type="SAM" id="Phobius"/>
    </source>
</evidence>
<dbReference type="GO" id="GO:0043565">
    <property type="term" value="F:sequence-specific DNA binding"/>
    <property type="evidence" value="ECO:0007669"/>
    <property type="project" value="InterPro"/>
</dbReference>
<dbReference type="SMART" id="SM00320">
    <property type="entry name" value="WD40"/>
    <property type="match status" value="14"/>
</dbReference>
<keyword evidence="1" id="KW-0853">WD repeat</keyword>
<dbReference type="CDD" id="cd00200">
    <property type="entry name" value="WD40"/>
    <property type="match status" value="2"/>
</dbReference>